<accession>A0ABX8VMX8</accession>
<dbReference type="InterPro" id="IPR006015">
    <property type="entry name" value="Universal_stress_UspA"/>
</dbReference>
<feature type="domain" description="UspA" evidence="2">
    <location>
        <begin position="162"/>
        <end position="293"/>
    </location>
</feature>
<dbReference type="Gene3D" id="3.40.50.620">
    <property type="entry name" value="HUPs"/>
    <property type="match status" value="2"/>
</dbReference>
<protein>
    <submittedName>
        <fullName evidence="3">Universal stress protein</fullName>
    </submittedName>
</protein>
<gene>
    <name evidence="3" type="ORF">K0O64_11970</name>
</gene>
<dbReference type="Pfam" id="PF00582">
    <property type="entry name" value="Usp"/>
    <property type="match status" value="2"/>
</dbReference>
<name>A0ABX8VMX8_9MYCO</name>
<dbReference type="PANTHER" id="PTHR46268:SF6">
    <property type="entry name" value="UNIVERSAL STRESS PROTEIN UP12"/>
    <property type="match status" value="1"/>
</dbReference>
<dbReference type="InterPro" id="IPR014729">
    <property type="entry name" value="Rossmann-like_a/b/a_fold"/>
</dbReference>
<reference evidence="3 4" key="1">
    <citation type="submission" date="2021-07" db="EMBL/GenBank/DDBJ databases">
        <title>Whole genome sequencing of non-tuberculosis mycobacteria type-strains.</title>
        <authorList>
            <person name="Igarashi Y."/>
            <person name="Osugi A."/>
            <person name="Mitarai S."/>
        </authorList>
    </citation>
    <scope>NUCLEOTIDE SEQUENCE [LARGE SCALE GENOMIC DNA]</scope>
    <source>
        <strain evidence="3 4">JCM 16370</strain>
    </source>
</reference>
<dbReference type="CDD" id="cd23944">
    <property type="entry name" value="USP_Rv2623_repeat1"/>
    <property type="match status" value="1"/>
</dbReference>
<sequence>MSADTTQRGIVVGVDGSAVAKTAVGWAAREAALRNVPLTIVTVINPMMATTIRGVPIMSESYLSWLEDEGRTALGDALKAVEDGTSTTRSIEVRTEMLTGPVAATLVEMSQDADLIVVGSRGLGVIARVLLGSVSTALIHHGRCPVAVIPRNPLHTPSPAPVVVGVDGSPASEAATAIAFDEASRRGVELVALHVWSDTEMLGFRVPDWSIVQAEANELLAERLAGWRERYPDVTVCRVVACDEPARRLIEQSRSAQLVVVGSHGRGGVMSTLLGSVSSAVVHAAEVPVIVARR</sequence>
<dbReference type="PRINTS" id="PR01438">
    <property type="entry name" value="UNVRSLSTRESS"/>
</dbReference>
<evidence type="ECO:0000259" key="2">
    <source>
        <dbReference type="Pfam" id="PF00582"/>
    </source>
</evidence>
<dbReference type="EMBL" id="CP080333">
    <property type="protein sequence ID" value="QYL19136.1"/>
    <property type="molecule type" value="Genomic_DNA"/>
</dbReference>
<dbReference type="Proteomes" id="UP000825367">
    <property type="component" value="Chromosome"/>
</dbReference>
<dbReference type="SUPFAM" id="SSF52402">
    <property type="entry name" value="Adenine nucleotide alpha hydrolases-like"/>
    <property type="match status" value="2"/>
</dbReference>
<dbReference type="PANTHER" id="PTHR46268">
    <property type="entry name" value="STRESS RESPONSE PROTEIN NHAX"/>
    <property type="match status" value="1"/>
</dbReference>
<organism evidence="3 4">
    <name type="scientific">Mycolicibacterium pallens</name>
    <dbReference type="NCBI Taxonomy" id="370524"/>
    <lineage>
        <taxon>Bacteria</taxon>
        <taxon>Bacillati</taxon>
        <taxon>Actinomycetota</taxon>
        <taxon>Actinomycetes</taxon>
        <taxon>Mycobacteriales</taxon>
        <taxon>Mycobacteriaceae</taxon>
        <taxon>Mycolicibacterium</taxon>
    </lineage>
</organism>
<dbReference type="RefSeq" id="WP_220046386.1">
    <property type="nucleotide sequence ID" value="NZ_BAAAVX010000005.1"/>
</dbReference>
<feature type="domain" description="UspA" evidence="2">
    <location>
        <begin position="10"/>
        <end position="150"/>
    </location>
</feature>
<evidence type="ECO:0000313" key="3">
    <source>
        <dbReference type="EMBL" id="QYL19136.1"/>
    </source>
</evidence>
<evidence type="ECO:0000313" key="4">
    <source>
        <dbReference type="Proteomes" id="UP000825367"/>
    </source>
</evidence>
<comment type="similarity">
    <text evidence="1">Belongs to the universal stress protein A family.</text>
</comment>
<keyword evidence="4" id="KW-1185">Reference proteome</keyword>
<dbReference type="InterPro" id="IPR006016">
    <property type="entry name" value="UspA"/>
</dbReference>
<proteinExistence type="inferred from homology"/>
<evidence type="ECO:0000256" key="1">
    <source>
        <dbReference type="ARBA" id="ARBA00008791"/>
    </source>
</evidence>